<gene>
    <name evidence="2" type="ORF">BJ322DRAFT_1068507</name>
</gene>
<feature type="compositionally biased region" description="Basic and acidic residues" evidence="1">
    <location>
        <begin position="77"/>
        <end position="106"/>
    </location>
</feature>
<dbReference type="OrthoDB" id="10409809at2759"/>
<name>A0A9P6L5Y1_9AGAM</name>
<dbReference type="EMBL" id="WIUZ02000009">
    <property type="protein sequence ID" value="KAF9784077.1"/>
    <property type="molecule type" value="Genomic_DNA"/>
</dbReference>
<dbReference type="AlphaFoldDB" id="A0A9P6L5Y1"/>
<keyword evidence="3" id="KW-1185">Reference proteome</keyword>
<evidence type="ECO:0000256" key="1">
    <source>
        <dbReference type="SAM" id="MobiDB-lite"/>
    </source>
</evidence>
<comment type="caution">
    <text evidence="2">The sequence shown here is derived from an EMBL/GenBank/DDBJ whole genome shotgun (WGS) entry which is preliminary data.</text>
</comment>
<evidence type="ECO:0000313" key="3">
    <source>
        <dbReference type="Proteomes" id="UP000736335"/>
    </source>
</evidence>
<feature type="region of interest" description="Disordered" evidence="1">
    <location>
        <begin position="48"/>
        <end position="106"/>
    </location>
</feature>
<feature type="compositionally biased region" description="Low complexity" evidence="1">
    <location>
        <begin position="48"/>
        <end position="69"/>
    </location>
</feature>
<protein>
    <submittedName>
        <fullName evidence="2">Uncharacterized protein</fullName>
    </submittedName>
</protein>
<evidence type="ECO:0000313" key="2">
    <source>
        <dbReference type="EMBL" id="KAF9784077.1"/>
    </source>
</evidence>
<dbReference type="Proteomes" id="UP000736335">
    <property type="component" value="Unassembled WGS sequence"/>
</dbReference>
<reference evidence="2" key="2">
    <citation type="submission" date="2020-11" db="EMBL/GenBank/DDBJ databases">
        <authorList>
            <consortium name="DOE Joint Genome Institute"/>
            <person name="Kuo A."/>
            <person name="Miyauchi S."/>
            <person name="Kiss E."/>
            <person name="Drula E."/>
            <person name="Kohler A."/>
            <person name="Sanchez-Garcia M."/>
            <person name="Andreopoulos B."/>
            <person name="Barry K.W."/>
            <person name="Bonito G."/>
            <person name="Buee M."/>
            <person name="Carver A."/>
            <person name="Chen C."/>
            <person name="Cichocki N."/>
            <person name="Clum A."/>
            <person name="Culley D."/>
            <person name="Crous P.W."/>
            <person name="Fauchery L."/>
            <person name="Girlanda M."/>
            <person name="Hayes R."/>
            <person name="Keri Z."/>
            <person name="Labutti K."/>
            <person name="Lipzen A."/>
            <person name="Lombard V."/>
            <person name="Magnuson J."/>
            <person name="Maillard F."/>
            <person name="Morin E."/>
            <person name="Murat C."/>
            <person name="Nolan M."/>
            <person name="Ohm R."/>
            <person name="Pangilinan J."/>
            <person name="Pereira M."/>
            <person name="Perotto S."/>
            <person name="Peter M."/>
            <person name="Riley R."/>
            <person name="Sitrit Y."/>
            <person name="Stielow B."/>
            <person name="Szollosi G."/>
            <person name="Zifcakova L."/>
            <person name="Stursova M."/>
            <person name="Spatafora J.W."/>
            <person name="Tedersoo L."/>
            <person name="Vaario L.-M."/>
            <person name="Yamada A."/>
            <person name="Yan M."/>
            <person name="Wang P."/>
            <person name="Xu J."/>
            <person name="Bruns T."/>
            <person name="Baldrian P."/>
            <person name="Vilgalys R."/>
            <person name="Henrissat B."/>
            <person name="Grigoriev I.V."/>
            <person name="Hibbett D."/>
            <person name="Nagy L.G."/>
            <person name="Martin F.M."/>
        </authorList>
    </citation>
    <scope>NUCLEOTIDE SEQUENCE</scope>
    <source>
        <strain evidence="2">UH-Tt-Lm1</strain>
    </source>
</reference>
<reference evidence="2" key="1">
    <citation type="journal article" date="2020" name="Nat. Commun.">
        <title>Large-scale genome sequencing of mycorrhizal fungi provides insights into the early evolution of symbiotic traits.</title>
        <authorList>
            <person name="Miyauchi S."/>
            <person name="Kiss E."/>
            <person name="Kuo A."/>
            <person name="Drula E."/>
            <person name="Kohler A."/>
            <person name="Sanchez-Garcia M."/>
            <person name="Morin E."/>
            <person name="Andreopoulos B."/>
            <person name="Barry K.W."/>
            <person name="Bonito G."/>
            <person name="Buee M."/>
            <person name="Carver A."/>
            <person name="Chen C."/>
            <person name="Cichocki N."/>
            <person name="Clum A."/>
            <person name="Culley D."/>
            <person name="Crous P.W."/>
            <person name="Fauchery L."/>
            <person name="Girlanda M."/>
            <person name="Hayes R.D."/>
            <person name="Keri Z."/>
            <person name="LaButti K."/>
            <person name="Lipzen A."/>
            <person name="Lombard V."/>
            <person name="Magnuson J."/>
            <person name="Maillard F."/>
            <person name="Murat C."/>
            <person name="Nolan M."/>
            <person name="Ohm R.A."/>
            <person name="Pangilinan J."/>
            <person name="Pereira M.F."/>
            <person name="Perotto S."/>
            <person name="Peter M."/>
            <person name="Pfister S."/>
            <person name="Riley R."/>
            <person name="Sitrit Y."/>
            <person name="Stielow J.B."/>
            <person name="Szollosi G."/>
            <person name="Zifcakova L."/>
            <person name="Stursova M."/>
            <person name="Spatafora J.W."/>
            <person name="Tedersoo L."/>
            <person name="Vaario L.M."/>
            <person name="Yamada A."/>
            <person name="Yan M."/>
            <person name="Wang P."/>
            <person name="Xu J."/>
            <person name="Bruns T."/>
            <person name="Baldrian P."/>
            <person name="Vilgalys R."/>
            <person name="Dunand C."/>
            <person name="Henrissat B."/>
            <person name="Grigoriev I.V."/>
            <person name="Hibbett D."/>
            <person name="Nagy L.G."/>
            <person name="Martin F.M."/>
        </authorList>
    </citation>
    <scope>NUCLEOTIDE SEQUENCE</scope>
    <source>
        <strain evidence="2">UH-Tt-Lm1</strain>
    </source>
</reference>
<accession>A0A9P6L5Y1</accession>
<organism evidence="2 3">
    <name type="scientific">Thelephora terrestris</name>
    <dbReference type="NCBI Taxonomy" id="56493"/>
    <lineage>
        <taxon>Eukaryota</taxon>
        <taxon>Fungi</taxon>
        <taxon>Dikarya</taxon>
        <taxon>Basidiomycota</taxon>
        <taxon>Agaricomycotina</taxon>
        <taxon>Agaricomycetes</taxon>
        <taxon>Thelephorales</taxon>
        <taxon>Thelephoraceae</taxon>
        <taxon>Thelephora</taxon>
    </lineage>
</organism>
<sequence>MSFASRVPPHTRGLCPGHGLSHQGEVIKPHLSFFVSLATHPPLSVSFSPLSHSTASLSSTRSSSLAGKSDSTGYTSDGRRDSYRAKGESDEEGRGNEHADAGEKEDEMRNFLLGPGWYDTRVPPAERLKHLYRLLGEHYDLTGGDYYGQSSLHLCTTIGGSKRVSQLEEYHAACLPYLASIGVELDFLGGSNDMSSDPMKDLIDEAFFHPPSLLSKYRTAPTSTWEIDWSRPLPKVTLAYWEMMHRTRPRPIHEFTRAKPVAVDPRVVLRPYRRQGYPPHYNGVEENAHDTSRLRGVVLHKVRQLVTLH</sequence>
<proteinExistence type="predicted"/>